<dbReference type="STRING" id="762983.HMPREF9444_01418"/>
<organism evidence="11 12">
    <name type="scientific">Succinatimonas hippei (strain DSM 22608 / JCM 16073 / KCTC 15190 / YIT 12066)</name>
    <dbReference type="NCBI Taxonomy" id="762983"/>
    <lineage>
        <taxon>Bacteria</taxon>
        <taxon>Pseudomonadati</taxon>
        <taxon>Pseudomonadota</taxon>
        <taxon>Gammaproteobacteria</taxon>
        <taxon>Aeromonadales</taxon>
        <taxon>Succinivibrionaceae</taxon>
        <taxon>Succinatimonas</taxon>
    </lineage>
</organism>
<dbReference type="HOGENOM" id="CLU_014657_3_0_6"/>
<keyword evidence="12" id="KW-1185">Reference proteome</keyword>
<dbReference type="PANTHER" id="PTHR32234:SF0">
    <property type="entry name" value="THIOL:DISULFIDE INTERCHANGE PROTEIN DSBD"/>
    <property type="match status" value="1"/>
</dbReference>
<feature type="domain" description="Cytochrome C biogenesis protein transmembrane" evidence="8">
    <location>
        <begin position="193"/>
        <end position="403"/>
    </location>
</feature>
<keyword evidence="4 6" id="KW-1133">Transmembrane helix</keyword>
<dbReference type="Pfam" id="PF11412">
    <property type="entry name" value="DsbD_N"/>
    <property type="match status" value="1"/>
</dbReference>
<dbReference type="InterPro" id="IPR036249">
    <property type="entry name" value="Thioredoxin-like_sf"/>
</dbReference>
<dbReference type="InterPro" id="IPR028250">
    <property type="entry name" value="DsbDN"/>
</dbReference>
<dbReference type="InterPro" id="IPR003834">
    <property type="entry name" value="Cyt_c_assmbl_TM_dom"/>
</dbReference>
<dbReference type="AlphaFoldDB" id="E8LL13"/>
<dbReference type="EMBL" id="AEVO01000080">
    <property type="protein sequence ID" value="EFY06801.1"/>
    <property type="molecule type" value="Genomic_DNA"/>
</dbReference>
<keyword evidence="5 6" id="KW-0472">Membrane</keyword>
<dbReference type="InterPro" id="IPR036929">
    <property type="entry name" value="DsbDN_sf"/>
</dbReference>
<dbReference type="eggNOG" id="COG4232">
    <property type="taxonomic scope" value="Bacteria"/>
</dbReference>
<evidence type="ECO:0000256" key="2">
    <source>
        <dbReference type="ARBA" id="ARBA00022692"/>
    </source>
</evidence>
<dbReference type="GO" id="GO:0017004">
    <property type="term" value="P:cytochrome complex assembly"/>
    <property type="evidence" value="ECO:0007669"/>
    <property type="project" value="UniProtKB-KW"/>
</dbReference>
<evidence type="ECO:0000259" key="10">
    <source>
        <dbReference type="Pfam" id="PF13098"/>
    </source>
</evidence>
<feature type="transmembrane region" description="Helical" evidence="6">
    <location>
        <begin position="385"/>
        <end position="406"/>
    </location>
</feature>
<evidence type="ECO:0000256" key="4">
    <source>
        <dbReference type="ARBA" id="ARBA00022989"/>
    </source>
</evidence>
<dbReference type="Gene3D" id="3.40.30.10">
    <property type="entry name" value="Glutaredoxin"/>
    <property type="match status" value="1"/>
</dbReference>
<evidence type="ECO:0000256" key="7">
    <source>
        <dbReference type="SAM" id="SignalP"/>
    </source>
</evidence>
<comment type="caution">
    <text evidence="11">The sequence shown here is derived from an EMBL/GenBank/DDBJ whole genome shotgun (WGS) entry which is preliminary data.</text>
</comment>
<feature type="chain" id="PRO_5003227142" evidence="7">
    <location>
        <begin position="29"/>
        <end position="574"/>
    </location>
</feature>
<proteinExistence type="predicted"/>
<dbReference type="SUPFAM" id="SSF52833">
    <property type="entry name" value="Thioredoxin-like"/>
    <property type="match status" value="1"/>
</dbReference>
<dbReference type="Pfam" id="PF02683">
    <property type="entry name" value="DsbD_TM"/>
    <property type="match status" value="1"/>
</dbReference>
<sequence>MSLPKIIFALLHRLCFLSLFLFSVASFAKDDLIPDNLLSALNEAGFSTQQKSPFKVSEHLNGNTLNLSIILDDSAYIYKDSLSLSVTNEGEAYFAKIPQAVKHTDFQGEHEVFFNRADLEALIVKSTEGATLSFSFQGCDGAGICYPPQTITVTLPKIDPVLENSPDEYVSEKAQTTEDKLSNALSSDFIFGLLLCFILGIGLDLTPCVLPMLPIFSAMIAGQSTKKNQKNIAANCAYLSGLCLTYTLVGLLFSYAGASLHGILQSPYMAYALAAFLFLCALACAGFFTLSMPQSLSTGLQNKLAALNMTSTMSAFIFGLVSALITTPCTSAPLAGALLFILKEGDLLKGTLAFFCIGLGMGMPLFIIGVLGGKFILKARIFSALIYKLMAVPLILAALYIIDGYLGLYKNYLKTAVFILLCCYCAYVFYKNTASLLLKRIGIALCAAIAVMCLSSNYNYEYGTALPFTEIKSLNELKITSDKALLVVGAKWCANCRQMEKEIFISDEFKRLTYNMQLFHFDITDSASPQVRELMQHFSLIGVPYTALLNNDGEIIVDAVGYLDFDEFKKRFFK</sequence>
<feature type="transmembrane region" description="Helical" evidence="6">
    <location>
        <begin position="189"/>
        <end position="216"/>
    </location>
</feature>
<keyword evidence="2 6" id="KW-0812">Transmembrane</keyword>
<dbReference type="Gene3D" id="2.60.40.1250">
    <property type="entry name" value="Thiol:disulfide interchange protein DsbD, N-terminal domain"/>
    <property type="match status" value="1"/>
</dbReference>
<keyword evidence="7" id="KW-0732">Signal</keyword>
<feature type="domain" description="Thioredoxin-like fold" evidence="10">
    <location>
        <begin position="481"/>
        <end position="570"/>
    </location>
</feature>
<evidence type="ECO:0000256" key="6">
    <source>
        <dbReference type="SAM" id="Phobius"/>
    </source>
</evidence>
<evidence type="ECO:0000313" key="12">
    <source>
        <dbReference type="Proteomes" id="UP000018458"/>
    </source>
</evidence>
<evidence type="ECO:0000259" key="8">
    <source>
        <dbReference type="Pfam" id="PF02683"/>
    </source>
</evidence>
<evidence type="ECO:0000256" key="3">
    <source>
        <dbReference type="ARBA" id="ARBA00022748"/>
    </source>
</evidence>
<feature type="transmembrane region" description="Helical" evidence="6">
    <location>
        <begin position="412"/>
        <end position="430"/>
    </location>
</feature>
<accession>E8LL13</accession>
<feature type="transmembrane region" description="Helical" evidence="6">
    <location>
        <begin position="442"/>
        <end position="460"/>
    </location>
</feature>
<dbReference type="OrthoDB" id="9811036at2"/>
<dbReference type="Pfam" id="PF13098">
    <property type="entry name" value="Thioredoxin_2"/>
    <property type="match status" value="1"/>
</dbReference>
<gene>
    <name evidence="11" type="ORF">HMPREF9444_01418</name>
</gene>
<feature type="domain" description="Thiol:disulfide interchange protein DsbD N-terminal" evidence="9">
    <location>
        <begin position="52"/>
        <end position="155"/>
    </location>
</feature>
<evidence type="ECO:0000256" key="1">
    <source>
        <dbReference type="ARBA" id="ARBA00004141"/>
    </source>
</evidence>
<name>E8LL13_SUCHY</name>
<keyword evidence="3" id="KW-0201">Cytochrome c-type biogenesis</keyword>
<dbReference type="PANTHER" id="PTHR32234">
    <property type="entry name" value="THIOL:DISULFIDE INTERCHANGE PROTEIN DSBD"/>
    <property type="match status" value="1"/>
</dbReference>
<reference evidence="11 12" key="1">
    <citation type="submission" date="2011-01" db="EMBL/GenBank/DDBJ databases">
        <authorList>
            <person name="Weinstock G."/>
            <person name="Sodergren E."/>
            <person name="Clifton S."/>
            <person name="Fulton L."/>
            <person name="Fulton B."/>
            <person name="Courtney L."/>
            <person name="Fronick C."/>
            <person name="Harrison M."/>
            <person name="Strong C."/>
            <person name="Farmer C."/>
            <person name="Delahaunty K."/>
            <person name="Markovic C."/>
            <person name="Hall O."/>
            <person name="Minx P."/>
            <person name="Tomlinson C."/>
            <person name="Mitreva M."/>
            <person name="Hou S."/>
            <person name="Chen J."/>
            <person name="Wollam A."/>
            <person name="Pepin K.H."/>
            <person name="Johnson M."/>
            <person name="Bhonagiri V."/>
            <person name="Zhang X."/>
            <person name="Suruliraj S."/>
            <person name="Warren W."/>
            <person name="Chinwalla A."/>
            <person name="Mardis E.R."/>
            <person name="Wilson R.K."/>
        </authorList>
    </citation>
    <scope>NUCLEOTIDE SEQUENCE [LARGE SCALE GENOMIC DNA]</scope>
    <source>
        <strain evidence="12">DSM 22608 / JCM 16073 / KCTC 15190 / YIT 12066</strain>
    </source>
</reference>
<evidence type="ECO:0000259" key="9">
    <source>
        <dbReference type="Pfam" id="PF11412"/>
    </source>
</evidence>
<feature type="signal peptide" evidence="7">
    <location>
        <begin position="1"/>
        <end position="28"/>
    </location>
</feature>
<evidence type="ECO:0000256" key="5">
    <source>
        <dbReference type="ARBA" id="ARBA00023136"/>
    </source>
</evidence>
<dbReference type="GO" id="GO:0045454">
    <property type="term" value="P:cell redox homeostasis"/>
    <property type="evidence" value="ECO:0007669"/>
    <property type="project" value="TreeGrafter"/>
</dbReference>
<dbReference type="SUPFAM" id="SSF74863">
    <property type="entry name" value="Thiol:disulfide interchange protein DsbD, N-terminal domain (DsbD-alpha)"/>
    <property type="match status" value="1"/>
</dbReference>
<feature type="transmembrane region" description="Helical" evidence="6">
    <location>
        <begin position="268"/>
        <end position="292"/>
    </location>
</feature>
<dbReference type="NCBIfam" id="NF001419">
    <property type="entry name" value="PRK00293.1"/>
    <property type="match status" value="1"/>
</dbReference>
<dbReference type="GO" id="GO:0015035">
    <property type="term" value="F:protein-disulfide reductase activity"/>
    <property type="evidence" value="ECO:0007669"/>
    <property type="project" value="TreeGrafter"/>
</dbReference>
<feature type="transmembrane region" description="Helical" evidence="6">
    <location>
        <begin position="236"/>
        <end position="256"/>
    </location>
</feature>
<feature type="transmembrane region" description="Helical" evidence="6">
    <location>
        <begin position="352"/>
        <end position="373"/>
    </location>
</feature>
<evidence type="ECO:0000313" key="11">
    <source>
        <dbReference type="EMBL" id="EFY06801.1"/>
    </source>
</evidence>
<protein>
    <submittedName>
        <fullName evidence="11">Cytochrome C biogenesis protein transmembrane region</fullName>
    </submittedName>
</protein>
<dbReference type="GO" id="GO:0016020">
    <property type="term" value="C:membrane"/>
    <property type="evidence" value="ECO:0007669"/>
    <property type="project" value="UniProtKB-SubCell"/>
</dbReference>
<feature type="transmembrane region" description="Helical" evidence="6">
    <location>
        <begin position="313"/>
        <end position="340"/>
    </location>
</feature>
<dbReference type="Proteomes" id="UP000018458">
    <property type="component" value="Unassembled WGS sequence"/>
</dbReference>
<comment type="subcellular location">
    <subcellularLocation>
        <location evidence="1">Membrane</location>
        <topology evidence="1">Multi-pass membrane protein</topology>
    </subcellularLocation>
</comment>
<dbReference type="InterPro" id="IPR012336">
    <property type="entry name" value="Thioredoxin-like_fold"/>
</dbReference>